<dbReference type="Proteomes" id="UP001178507">
    <property type="component" value="Unassembled WGS sequence"/>
</dbReference>
<feature type="compositionally biased region" description="Gly residues" evidence="1">
    <location>
        <begin position="22"/>
        <end position="31"/>
    </location>
</feature>
<proteinExistence type="predicted"/>
<name>A0AA36IV00_9DINO</name>
<comment type="caution">
    <text evidence="2">The sequence shown here is derived from an EMBL/GenBank/DDBJ whole genome shotgun (WGS) entry which is preliminary data.</text>
</comment>
<evidence type="ECO:0000313" key="2">
    <source>
        <dbReference type="EMBL" id="CAJ1394472.1"/>
    </source>
</evidence>
<protein>
    <submittedName>
        <fullName evidence="2">Uncharacterized protein</fullName>
    </submittedName>
</protein>
<reference evidence="2" key="1">
    <citation type="submission" date="2023-08" db="EMBL/GenBank/DDBJ databases">
        <authorList>
            <person name="Chen Y."/>
            <person name="Shah S."/>
            <person name="Dougan E. K."/>
            <person name="Thang M."/>
            <person name="Chan C."/>
        </authorList>
    </citation>
    <scope>NUCLEOTIDE SEQUENCE</scope>
</reference>
<feature type="region of interest" description="Disordered" evidence="1">
    <location>
        <begin position="1"/>
        <end position="101"/>
    </location>
</feature>
<feature type="compositionally biased region" description="Basic and acidic residues" evidence="1">
    <location>
        <begin position="64"/>
        <end position="80"/>
    </location>
</feature>
<dbReference type="EMBL" id="CAUJNA010002857">
    <property type="protein sequence ID" value="CAJ1394472.1"/>
    <property type="molecule type" value="Genomic_DNA"/>
</dbReference>
<feature type="compositionally biased region" description="Basic and acidic residues" evidence="1">
    <location>
        <begin position="182"/>
        <end position="202"/>
    </location>
</feature>
<sequence length="238" mass="26512">MTRRVRNVDTSDWDDGWDDSSWGGGWGGGWDEGYVKAKAKPKAAPKTIPGMAPAKAKSSAKSAPKAEAKPEAKAKEKVESPEEAPELPPETADSSDPLGLLCSAEKRGRAFELYQREATRGESKGWLQVTAVEVSLQAVERELQKLRQRDVATPCRRSEVRQLEPHLPEAPIVTPRRRWSRGRAEETKRPHVEADRREEPRLTRAASWDTGRGNAARRVPLLSLEQFLGQEVPNFPFA</sequence>
<organism evidence="2 3">
    <name type="scientific">Effrenium voratum</name>
    <dbReference type="NCBI Taxonomy" id="2562239"/>
    <lineage>
        <taxon>Eukaryota</taxon>
        <taxon>Sar</taxon>
        <taxon>Alveolata</taxon>
        <taxon>Dinophyceae</taxon>
        <taxon>Suessiales</taxon>
        <taxon>Symbiodiniaceae</taxon>
        <taxon>Effrenium</taxon>
    </lineage>
</organism>
<gene>
    <name evidence="2" type="ORF">EVOR1521_LOCUS19122</name>
</gene>
<feature type="compositionally biased region" description="Low complexity" evidence="1">
    <location>
        <begin position="44"/>
        <end position="63"/>
    </location>
</feature>
<feature type="region of interest" description="Disordered" evidence="1">
    <location>
        <begin position="149"/>
        <end position="210"/>
    </location>
</feature>
<feature type="compositionally biased region" description="Basic and acidic residues" evidence="1">
    <location>
        <begin position="149"/>
        <end position="167"/>
    </location>
</feature>
<evidence type="ECO:0000313" key="3">
    <source>
        <dbReference type="Proteomes" id="UP001178507"/>
    </source>
</evidence>
<accession>A0AA36IV00</accession>
<dbReference type="AlphaFoldDB" id="A0AA36IV00"/>
<evidence type="ECO:0000256" key="1">
    <source>
        <dbReference type="SAM" id="MobiDB-lite"/>
    </source>
</evidence>
<keyword evidence="3" id="KW-1185">Reference proteome</keyword>